<organism evidence="1 2">
    <name type="scientific">Halioxenophilus aromaticivorans</name>
    <dbReference type="NCBI Taxonomy" id="1306992"/>
    <lineage>
        <taxon>Bacteria</taxon>
        <taxon>Pseudomonadati</taxon>
        <taxon>Pseudomonadota</taxon>
        <taxon>Gammaproteobacteria</taxon>
        <taxon>Alteromonadales</taxon>
        <taxon>Alteromonadaceae</taxon>
        <taxon>Halioxenophilus</taxon>
    </lineage>
</organism>
<dbReference type="InterPro" id="IPR027417">
    <property type="entry name" value="P-loop_NTPase"/>
</dbReference>
<dbReference type="AlphaFoldDB" id="A0AAV3U3V0"/>
<reference evidence="2" key="1">
    <citation type="journal article" date="2019" name="Int. J. Syst. Evol. Microbiol.">
        <title>The Global Catalogue of Microorganisms (GCM) 10K type strain sequencing project: providing services to taxonomists for standard genome sequencing and annotation.</title>
        <authorList>
            <consortium name="The Broad Institute Genomics Platform"/>
            <consortium name="The Broad Institute Genome Sequencing Center for Infectious Disease"/>
            <person name="Wu L."/>
            <person name="Ma J."/>
        </authorList>
    </citation>
    <scope>NUCLEOTIDE SEQUENCE [LARGE SCALE GENOMIC DNA]</scope>
    <source>
        <strain evidence="2">JCM 19134</strain>
    </source>
</reference>
<dbReference type="RefSeq" id="WP_345423336.1">
    <property type="nucleotide sequence ID" value="NZ_AP031496.1"/>
</dbReference>
<evidence type="ECO:0000313" key="2">
    <source>
        <dbReference type="Proteomes" id="UP001409585"/>
    </source>
</evidence>
<accession>A0AAV3U3V0</accession>
<gene>
    <name evidence="1" type="ORF">GCM10025791_27940</name>
</gene>
<keyword evidence="2" id="KW-1185">Reference proteome</keyword>
<dbReference type="EMBL" id="BAABLX010000026">
    <property type="protein sequence ID" value="GAA4946926.1"/>
    <property type="molecule type" value="Genomic_DNA"/>
</dbReference>
<sequence length="228" mass="26067">MARIHFISGEKGGVGKSFTSRVLAQYFIDQKKPFANYDSDQSHATLSRFYADYTKAVKVDDLESLDEILKQAEEKPELEIIVDLAAQTAKHLDVWIEESDLFEFLTEIDATVYFWHVMDDGADSARLLDKYLRRYGDSPMQLIVVKNQGRGQDFSFFDNSEIAKKAKAAGAVFVTLPKLVAGLTQKIDFYNFSFWAATNNTKAMSAIERQRAKKWLQDSYREIDLAFK</sequence>
<evidence type="ECO:0000313" key="1">
    <source>
        <dbReference type="EMBL" id="GAA4946926.1"/>
    </source>
</evidence>
<protein>
    <recommendedName>
        <fullName evidence="3">Mobilization protein</fullName>
    </recommendedName>
</protein>
<dbReference type="Proteomes" id="UP001409585">
    <property type="component" value="Unassembled WGS sequence"/>
</dbReference>
<comment type="caution">
    <text evidence="1">The sequence shown here is derived from an EMBL/GenBank/DDBJ whole genome shotgun (WGS) entry which is preliminary data.</text>
</comment>
<name>A0AAV3U3V0_9ALTE</name>
<dbReference type="Gene3D" id="3.40.50.300">
    <property type="entry name" value="P-loop containing nucleotide triphosphate hydrolases"/>
    <property type="match status" value="1"/>
</dbReference>
<dbReference type="SUPFAM" id="SSF52540">
    <property type="entry name" value="P-loop containing nucleoside triphosphate hydrolases"/>
    <property type="match status" value="1"/>
</dbReference>
<proteinExistence type="predicted"/>
<evidence type="ECO:0008006" key="3">
    <source>
        <dbReference type="Google" id="ProtNLM"/>
    </source>
</evidence>